<feature type="region of interest" description="Disordered" evidence="2">
    <location>
        <begin position="702"/>
        <end position="831"/>
    </location>
</feature>
<accession>A0A8J2SDP3</accession>
<feature type="compositionally biased region" description="Basic and acidic residues" evidence="2">
    <location>
        <begin position="295"/>
        <end position="305"/>
    </location>
</feature>
<feature type="coiled-coil region" evidence="1">
    <location>
        <begin position="30"/>
        <end position="74"/>
    </location>
</feature>
<keyword evidence="4" id="KW-1185">Reference proteome</keyword>
<evidence type="ECO:0000313" key="4">
    <source>
        <dbReference type="Proteomes" id="UP000789595"/>
    </source>
</evidence>
<feature type="compositionally biased region" description="Basic and acidic residues" evidence="2">
    <location>
        <begin position="702"/>
        <end position="753"/>
    </location>
</feature>
<feature type="compositionally biased region" description="Basic and acidic residues" evidence="2">
    <location>
        <begin position="764"/>
        <end position="778"/>
    </location>
</feature>
<feature type="compositionally biased region" description="Basic and acidic residues" evidence="2">
    <location>
        <begin position="788"/>
        <end position="807"/>
    </location>
</feature>
<proteinExistence type="predicted"/>
<organism evidence="3 4">
    <name type="scientific">Pelagomonas calceolata</name>
    <dbReference type="NCBI Taxonomy" id="35677"/>
    <lineage>
        <taxon>Eukaryota</taxon>
        <taxon>Sar</taxon>
        <taxon>Stramenopiles</taxon>
        <taxon>Ochrophyta</taxon>
        <taxon>Pelagophyceae</taxon>
        <taxon>Pelagomonadales</taxon>
        <taxon>Pelagomonadaceae</taxon>
        <taxon>Pelagomonas</taxon>
    </lineage>
</organism>
<dbReference type="EMBL" id="CAKKNE010000002">
    <property type="protein sequence ID" value="CAH0368511.1"/>
    <property type="molecule type" value="Genomic_DNA"/>
</dbReference>
<feature type="region of interest" description="Disordered" evidence="2">
    <location>
        <begin position="195"/>
        <end position="225"/>
    </location>
</feature>
<feature type="compositionally biased region" description="Basic and acidic residues" evidence="2">
    <location>
        <begin position="245"/>
        <end position="275"/>
    </location>
</feature>
<feature type="coiled-coil region" evidence="1">
    <location>
        <begin position="455"/>
        <end position="528"/>
    </location>
</feature>
<keyword evidence="1" id="KW-0175">Coiled coil</keyword>
<reference evidence="3" key="1">
    <citation type="submission" date="2021-11" db="EMBL/GenBank/DDBJ databases">
        <authorList>
            <consortium name="Genoscope - CEA"/>
            <person name="William W."/>
        </authorList>
    </citation>
    <scope>NUCLEOTIDE SEQUENCE</scope>
</reference>
<feature type="region of interest" description="Disordered" evidence="2">
    <location>
        <begin position="979"/>
        <end position="1021"/>
    </location>
</feature>
<comment type="caution">
    <text evidence="3">The sequence shown here is derived from an EMBL/GenBank/DDBJ whole genome shotgun (WGS) entry which is preliminary data.</text>
</comment>
<dbReference type="AlphaFoldDB" id="A0A8J2SDP3"/>
<dbReference type="Proteomes" id="UP000789595">
    <property type="component" value="Unassembled WGS sequence"/>
</dbReference>
<feature type="compositionally biased region" description="Basic and acidic residues" evidence="2">
    <location>
        <begin position="195"/>
        <end position="215"/>
    </location>
</feature>
<evidence type="ECO:0000256" key="2">
    <source>
        <dbReference type="SAM" id="MobiDB-lite"/>
    </source>
</evidence>
<evidence type="ECO:0000256" key="1">
    <source>
        <dbReference type="SAM" id="Coils"/>
    </source>
</evidence>
<evidence type="ECO:0000313" key="3">
    <source>
        <dbReference type="EMBL" id="CAH0368511.1"/>
    </source>
</evidence>
<feature type="region of interest" description="Disordered" evidence="2">
    <location>
        <begin position="240"/>
        <end position="275"/>
    </location>
</feature>
<name>A0A8J2SDP3_9STRA</name>
<feature type="region of interest" description="Disordered" evidence="2">
    <location>
        <begin position="295"/>
        <end position="322"/>
    </location>
</feature>
<protein>
    <submittedName>
        <fullName evidence="3">Uncharacterized protein</fullName>
    </submittedName>
</protein>
<sequence length="1021" mass="114892">MTARLKAELELAWNATSEAEALAEARAYALAAAEKRIHILEGGLAEARDDRETLEATARDVLQLKRALEDERRQQTVFARRAGEAAAHSDAELRAAAERVAAARDDAAAWRATSEALRERFDKARKAARTYKRELHAARGLGSPQSVGTNGFDNNGHDVAALEASLVETRRHRDESLADAARERAALQLELQRQKEEVTEARRRVREAERARDAGADASGGLVSRLDDAERTVKDLQQKLNAARNDNDALRSQKESNEDLQRERERDTTLLRSRADTAEQRCRDLDSRLRTVADERDRQRQRADEFEADLAGRGSRDGEVNALKRELESARRDAQRRRDDDALRSTQLTKIETDRLEAKCKALEADVDSQRKRADAAQIELERLATRPRPSLSRDMQTLKLEDDLETSRRDAIQAQEIATDAALERSGQAYDRVASQEELRDLRDEVKRRRSSGVVGEAEEVQALRQDLDDLRQQNRVALTDAAAREEALAATIKENELSKKESEVEIDRLRSDVEALRQQARSLRDASAARAADKERHINETVEREQHLKKLEGEIGRLRVAAADRAALEVEVQRLRGEHASLLKERSSKESESNDRALSAELAAKELEVEVDRLRAAAASVEDLEARTEHLQRELAQRKATERDLSREVERLRDEARGVDRDESARLRREATERIQAERDLARKNDDLEQEALRLRRAVDDARDAEREARAEADDLRRGTSDDSRMLKEAREKARKAQDLTHELSTERDSLVAKLANATAEASREARRRDDRERQLVSELDAGGGLREEVERLRASEARLRRELDAAPSSDDSNGPTKRRLSQLERELQSKSDELKRLKAIEFGSGEVAALRKRLEEETQRADQADADAVTLADQLAQAGGDADLRDRLRVAEDRADAAERRAQDLTARERKLDALRASVNSRRGEVDTDTVERVKQQERELAAANHEIEDLKDALCEAKMAVATSAAEIEDLRMSARQQRVSTADLARSASPTQAPAEAPPKPKGSWFSSSKKSHPMK</sequence>
<gene>
    <name evidence="3" type="ORF">PECAL_2P15780</name>
</gene>